<dbReference type="AlphaFoldDB" id="A0AA38LNN2"/>
<feature type="region of interest" description="Disordered" evidence="1">
    <location>
        <begin position="1"/>
        <end position="92"/>
    </location>
</feature>
<proteinExistence type="predicted"/>
<evidence type="ECO:0000313" key="2">
    <source>
        <dbReference type="EMBL" id="KAH9330471.1"/>
    </source>
</evidence>
<sequence length="92" mass="9466">MTNATLEKSGSERGDIEPEQQEEKGCLAVQEGDSPAGSPRKSSSSYLESYGSDEDDGDNGAPLASKVLSDDVPSGGGNGSNNSQEGNKKEIS</sequence>
<evidence type="ECO:0000256" key="1">
    <source>
        <dbReference type="SAM" id="MobiDB-lite"/>
    </source>
</evidence>
<evidence type="ECO:0000313" key="3">
    <source>
        <dbReference type="Proteomes" id="UP000824469"/>
    </source>
</evidence>
<organism evidence="2 3">
    <name type="scientific">Taxus chinensis</name>
    <name type="common">Chinese yew</name>
    <name type="synonym">Taxus wallichiana var. chinensis</name>
    <dbReference type="NCBI Taxonomy" id="29808"/>
    <lineage>
        <taxon>Eukaryota</taxon>
        <taxon>Viridiplantae</taxon>
        <taxon>Streptophyta</taxon>
        <taxon>Embryophyta</taxon>
        <taxon>Tracheophyta</taxon>
        <taxon>Spermatophyta</taxon>
        <taxon>Pinopsida</taxon>
        <taxon>Pinidae</taxon>
        <taxon>Conifers II</taxon>
        <taxon>Cupressales</taxon>
        <taxon>Taxaceae</taxon>
        <taxon>Taxus</taxon>
    </lineage>
</organism>
<dbReference type="Proteomes" id="UP000824469">
    <property type="component" value="Unassembled WGS sequence"/>
</dbReference>
<name>A0AA38LNN2_TAXCH</name>
<reference evidence="2 3" key="1">
    <citation type="journal article" date="2021" name="Nat. Plants">
        <title>The Taxus genome provides insights into paclitaxel biosynthesis.</title>
        <authorList>
            <person name="Xiong X."/>
            <person name="Gou J."/>
            <person name="Liao Q."/>
            <person name="Li Y."/>
            <person name="Zhou Q."/>
            <person name="Bi G."/>
            <person name="Li C."/>
            <person name="Du R."/>
            <person name="Wang X."/>
            <person name="Sun T."/>
            <person name="Guo L."/>
            <person name="Liang H."/>
            <person name="Lu P."/>
            <person name="Wu Y."/>
            <person name="Zhang Z."/>
            <person name="Ro D.K."/>
            <person name="Shang Y."/>
            <person name="Huang S."/>
            <person name="Yan J."/>
        </authorList>
    </citation>
    <scope>NUCLEOTIDE SEQUENCE [LARGE SCALE GENOMIC DNA]</scope>
    <source>
        <strain evidence="2">Ta-2019</strain>
    </source>
</reference>
<feature type="compositionally biased region" description="Low complexity" evidence="1">
    <location>
        <begin position="34"/>
        <end position="50"/>
    </location>
</feature>
<dbReference type="EMBL" id="JAHRHJ020000001">
    <property type="protein sequence ID" value="KAH9330471.1"/>
    <property type="molecule type" value="Genomic_DNA"/>
</dbReference>
<comment type="caution">
    <text evidence="2">The sequence shown here is derived from an EMBL/GenBank/DDBJ whole genome shotgun (WGS) entry which is preliminary data.</text>
</comment>
<keyword evidence="3" id="KW-1185">Reference proteome</keyword>
<feature type="non-terminal residue" evidence="2">
    <location>
        <position position="92"/>
    </location>
</feature>
<feature type="compositionally biased region" description="Basic and acidic residues" evidence="1">
    <location>
        <begin position="9"/>
        <end position="25"/>
    </location>
</feature>
<protein>
    <submittedName>
        <fullName evidence="2">Uncharacterized protein</fullName>
    </submittedName>
</protein>
<accession>A0AA38LNN2</accession>
<gene>
    <name evidence="2" type="ORF">KI387_002579</name>
</gene>